<name>A0A1L8TSL8_9ENTE</name>
<protein>
    <recommendedName>
        <fullName evidence="5">PucR family transcriptional regulator</fullName>
    </recommendedName>
</protein>
<keyword evidence="4" id="KW-1185">Reference proteome</keyword>
<evidence type="ECO:0000259" key="2">
    <source>
        <dbReference type="Pfam" id="PF13556"/>
    </source>
</evidence>
<dbReference type="Gene3D" id="1.10.10.2840">
    <property type="entry name" value="PucR C-terminal helix-turn-helix domain"/>
    <property type="match status" value="1"/>
</dbReference>
<organism evidence="3 4">
    <name type="scientific">Enterococcus hermanniensis</name>
    <dbReference type="NCBI Taxonomy" id="249189"/>
    <lineage>
        <taxon>Bacteria</taxon>
        <taxon>Bacillati</taxon>
        <taxon>Bacillota</taxon>
        <taxon>Bacilli</taxon>
        <taxon>Lactobacillales</taxon>
        <taxon>Enterococcaceae</taxon>
        <taxon>Enterococcus</taxon>
    </lineage>
</organism>
<feature type="domain" description="Purine catabolism PurC-like" evidence="1">
    <location>
        <begin position="8"/>
        <end position="139"/>
    </location>
</feature>
<dbReference type="InterPro" id="IPR042070">
    <property type="entry name" value="PucR_C-HTH_sf"/>
</dbReference>
<sequence length="520" mass="59704">MLGAKLKELLELPSLREAQLLTGKNSLNQTVSALSFLEISDLDDWGAFTEISEYHSGELALTSFFNIKDDSAKQCETISQLHKMGELGIILYYVGIVMPTLAPEVLKTAEELDFVIIQMPKDQSHIRYSEVIADVMAEILKDRSTENIVNEVLEKASLLPEHLRTVEVTLKLLSDILRVNIVLTNPDNEVINEIKWPRNSSLDLEQLLRRVVIEEGEQVQKNDYSIYYKELYHKGHGILHFYMIKEHDFLSQHEWEQSIELLQVATNLWGKKHGEVSEYALVQAILNDESEKMYRLANHLEIDVKGIGLMWLLQLNDIRSVKEIREDLLTYVSKFYKTSIVQMIDDQLIVLLGNYQHAGSELELGRKYLRNTLFEANIETVVFCPQMRNTNDVRKSYQLVSEATMRLPKVFHGKRNFSISEIRQVAHASHLIQTGQAEVEETMSILAPIMSSKEQLATLCSFLLDAGADFQACSDQLQIHKNTVKYRIKKISETLGYNVTRFSESYECYVACMIYRLISL</sequence>
<evidence type="ECO:0000313" key="3">
    <source>
        <dbReference type="EMBL" id="OJG47034.1"/>
    </source>
</evidence>
<dbReference type="AlphaFoldDB" id="A0A1L8TSL8"/>
<accession>A0A1L8TSL8</accession>
<reference evidence="3 4" key="1">
    <citation type="submission" date="2014-12" db="EMBL/GenBank/DDBJ databases">
        <title>Draft genome sequences of 29 type strains of Enterococci.</title>
        <authorList>
            <person name="Zhong Z."/>
            <person name="Sun Z."/>
            <person name="Liu W."/>
            <person name="Zhang W."/>
            <person name="Zhang H."/>
        </authorList>
    </citation>
    <scope>NUCLEOTIDE SEQUENCE [LARGE SCALE GENOMIC DNA]</scope>
    <source>
        <strain evidence="3 4">DSM 17122</strain>
    </source>
</reference>
<dbReference type="InterPro" id="IPR012914">
    <property type="entry name" value="PucR_dom"/>
</dbReference>
<dbReference type="Proteomes" id="UP000182077">
    <property type="component" value="Unassembled WGS sequence"/>
</dbReference>
<feature type="domain" description="PucR C-terminal helix-turn-helix" evidence="2">
    <location>
        <begin position="456"/>
        <end position="513"/>
    </location>
</feature>
<evidence type="ECO:0008006" key="5">
    <source>
        <dbReference type="Google" id="ProtNLM"/>
    </source>
</evidence>
<dbReference type="InterPro" id="IPR025736">
    <property type="entry name" value="PucR_C-HTH_dom"/>
</dbReference>
<dbReference type="PANTHER" id="PTHR33744">
    <property type="entry name" value="CARBOHYDRATE DIACID REGULATOR"/>
    <property type="match status" value="1"/>
</dbReference>
<dbReference type="PANTHER" id="PTHR33744:SF16">
    <property type="entry name" value="CARBOHYDRATE DIACID REGULATOR"/>
    <property type="match status" value="1"/>
</dbReference>
<evidence type="ECO:0000259" key="1">
    <source>
        <dbReference type="Pfam" id="PF07905"/>
    </source>
</evidence>
<dbReference type="Pfam" id="PF13556">
    <property type="entry name" value="HTH_30"/>
    <property type="match status" value="1"/>
</dbReference>
<dbReference type="InterPro" id="IPR051448">
    <property type="entry name" value="CdaR-like_regulators"/>
</dbReference>
<comment type="caution">
    <text evidence="3">The sequence shown here is derived from an EMBL/GenBank/DDBJ whole genome shotgun (WGS) entry which is preliminary data.</text>
</comment>
<dbReference type="STRING" id="249189.RV04_GL000281"/>
<proteinExistence type="predicted"/>
<gene>
    <name evidence="3" type="ORF">RV04_GL000281</name>
</gene>
<dbReference type="EMBL" id="JXKQ01000001">
    <property type="protein sequence ID" value="OJG47034.1"/>
    <property type="molecule type" value="Genomic_DNA"/>
</dbReference>
<dbReference type="Pfam" id="PF07905">
    <property type="entry name" value="PucR"/>
    <property type="match status" value="1"/>
</dbReference>
<evidence type="ECO:0000313" key="4">
    <source>
        <dbReference type="Proteomes" id="UP000182077"/>
    </source>
</evidence>